<keyword evidence="2" id="KW-1185">Reference proteome</keyword>
<protein>
    <submittedName>
        <fullName evidence="1">Uncharacterized protein</fullName>
    </submittedName>
</protein>
<gene>
    <name evidence="1" type="ORF">QAD02_018034</name>
</gene>
<organism evidence="1 2">
    <name type="scientific">Eretmocerus hayati</name>
    <dbReference type="NCBI Taxonomy" id="131215"/>
    <lineage>
        <taxon>Eukaryota</taxon>
        <taxon>Metazoa</taxon>
        <taxon>Ecdysozoa</taxon>
        <taxon>Arthropoda</taxon>
        <taxon>Hexapoda</taxon>
        <taxon>Insecta</taxon>
        <taxon>Pterygota</taxon>
        <taxon>Neoptera</taxon>
        <taxon>Endopterygota</taxon>
        <taxon>Hymenoptera</taxon>
        <taxon>Apocrita</taxon>
        <taxon>Proctotrupomorpha</taxon>
        <taxon>Chalcidoidea</taxon>
        <taxon>Aphelinidae</taxon>
        <taxon>Aphelininae</taxon>
        <taxon>Eretmocerus</taxon>
    </lineage>
</organism>
<proteinExistence type="predicted"/>
<sequence>MICRMREPGITSIIFITPNLTENGLRYRLGNFLIGIIMVVFNHFSILILALLVVSCNSDADKKERHFPESRSPRRFFDLFGKFLQCTHCTCGKSNRGGARFLGGEHTDTHEFPWLATILVKNTRLVSGVLINDRYVLTAASQMLKATAPEIKISLGEYDRCHVDVSSVNASVETVIPHPEFSFEARAHDLALLRLSRSTHFERRVSPICLPQAGSTYLGTVGTVAGWTENEEHNRDEESKENRSCRPRKLGLPILSRRECLRGGIKPTHYHEESGCAGVIGPNPIFCNSDAGTSIMHRSYSGYYDLVGILSDLNNCNGTIGTAVFTKVGSHLDWIHSKTKDACYCLKPFEIPEIKSQMYAY</sequence>
<evidence type="ECO:0000313" key="2">
    <source>
        <dbReference type="Proteomes" id="UP001239111"/>
    </source>
</evidence>
<accession>A0ACC2PIK6</accession>
<comment type="caution">
    <text evidence="1">The sequence shown here is derived from an EMBL/GenBank/DDBJ whole genome shotgun (WGS) entry which is preliminary data.</text>
</comment>
<evidence type="ECO:0000313" key="1">
    <source>
        <dbReference type="EMBL" id="KAJ8682242.1"/>
    </source>
</evidence>
<name>A0ACC2PIK6_9HYME</name>
<dbReference type="Proteomes" id="UP001239111">
    <property type="component" value="Chromosome 1"/>
</dbReference>
<reference evidence="1" key="1">
    <citation type="submission" date="2023-04" db="EMBL/GenBank/DDBJ databases">
        <title>A chromosome-level genome assembly of the parasitoid wasp Eretmocerus hayati.</title>
        <authorList>
            <person name="Zhong Y."/>
            <person name="Liu S."/>
            <person name="Liu Y."/>
        </authorList>
    </citation>
    <scope>NUCLEOTIDE SEQUENCE</scope>
    <source>
        <strain evidence="1">ZJU_SS_LIU_2023</strain>
    </source>
</reference>
<dbReference type="EMBL" id="CM056741">
    <property type="protein sequence ID" value="KAJ8682242.1"/>
    <property type="molecule type" value="Genomic_DNA"/>
</dbReference>